<proteinExistence type="predicted"/>
<keyword evidence="1" id="KW-0812">Transmembrane</keyword>
<feature type="non-terminal residue" evidence="6">
    <location>
        <position position="394"/>
    </location>
</feature>
<dbReference type="SUPFAM" id="SSF49313">
    <property type="entry name" value="Cadherin-like"/>
    <property type="match status" value="1"/>
</dbReference>
<organism evidence="6 7">
    <name type="scientific">Candidula unifasciata</name>
    <dbReference type="NCBI Taxonomy" id="100452"/>
    <lineage>
        <taxon>Eukaryota</taxon>
        <taxon>Metazoa</taxon>
        <taxon>Spiralia</taxon>
        <taxon>Lophotrochozoa</taxon>
        <taxon>Mollusca</taxon>
        <taxon>Gastropoda</taxon>
        <taxon>Heterobranchia</taxon>
        <taxon>Euthyneura</taxon>
        <taxon>Panpulmonata</taxon>
        <taxon>Eupulmonata</taxon>
        <taxon>Stylommatophora</taxon>
        <taxon>Helicina</taxon>
        <taxon>Helicoidea</taxon>
        <taxon>Geomitridae</taxon>
        <taxon>Candidula</taxon>
    </lineage>
</organism>
<evidence type="ECO:0000259" key="5">
    <source>
        <dbReference type="PROSITE" id="PS50268"/>
    </source>
</evidence>
<evidence type="ECO:0000313" key="6">
    <source>
        <dbReference type="EMBL" id="CAG5132687.1"/>
    </source>
</evidence>
<dbReference type="PANTHER" id="PTHR24026">
    <property type="entry name" value="FAT ATYPICAL CADHERIN-RELATED"/>
    <property type="match status" value="1"/>
</dbReference>
<keyword evidence="7" id="KW-1185">Reference proteome</keyword>
<dbReference type="PROSITE" id="PS50268">
    <property type="entry name" value="CADHERIN_2"/>
    <property type="match status" value="1"/>
</dbReference>
<name>A0A8S3ZT48_9EUPU</name>
<dbReference type="GO" id="GO:0007156">
    <property type="term" value="P:homophilic cell adhesion via plasma membrane adhesion molecules"/>
    <property type="evidence" value="ECO:0007669"/>
    <property type="project" value="InterPro"/>
</dbReference>
<evidence type="ECO:0000256" key="4">
    <source>
        <dbReference type="SAM" id="SignalP"/>
    </source>
</evidence>
<protein>
    <recommendedName>
        <fullName evidence="5">Cadherin domain-containing protein</fullName>
    </recommendedName>
</protein>
<feature type="chain" id="PRO_5035886585" description="Cadherin domain-containing protein" evidence="4">
    <location>
        <begin position="22"/>
        <end position="394"/>
    </location>
</feature>
<reference evidence="6" key="1">
    <citation type="submission" date="2021-04" db="EMBL/GenBank/DDBJ databases">
        <authorList>
            <consortium name="Molecular Ecology Group"/>
        </authorList>
    </citation>
    <scope>NUCLEOTIDE SEQUENCE</scope>
</reference>
<feature type="domain" description="Cadherin" evidence="5">
    <location>
        <begin position="184"/>
        <end position="302"/>
    </location>
</feature>
<evidence type="ECO:0000256" key="2">
    <source>
        <dbReference type="ARBA" id="ARBA00022989"/>
    </source>
</evidence>
<evidence type="ECO:0000256" key="3">
    <source>
        <dbReference type="PROSITE-ProRule" id="PRU00043"/>
    </source>
</evidence>
<dbReference type="InterPro" id="IPR002126">
    <property type="entry name" value="Cadherin-like_dom"/>
</dbReference>
<dbReference type="GO" id="GO:0005886">
    <property type="term" value="C:plasma membrane"/>
    <property type="evidence" value="ECO:0007669"/>
    <property type="project" value="UniProtKB-SubCell"/>
</dbReference>
<dbReference type="Gene3D" id="2.60.40.60">
    <property type="entry name" value="Cadherins"/>
    <property type="match status" value="1"/>
</dbReference>
<dbReference type="InterPro" id="IPR015919">
    <property type="entry name" value="Cadherin-like_sf"/>
</dbReference>
<dbReference type="AlphaFoldDB" id="A0A8S3ZT48"/>
<evidence type="ECO:0000313" key="7">
    <source>
        <dbReference type="Proteomes" id="UP000678393"/>
    </source>
</evidence>
<keyword evidence="3" id="KW-0106">Calcium</keyword>
<gene>
    <name evidence="6" type="ORF">CUNI_LOCUS18245</name>
</gene>
<feature type="signal peptide" evidence="4">
    <location>
        <begin position="1"/>
        <end position="21"/>
    </location>
</feature>
<dbReference type="CDD" id="cd11304">
    <property type="entry name" value="Cadherin_repeat"/>
    <property type="match status" value="2"/>
</dbReference>
<comment type="caution">
    <text evidence="6">The sequence shown here is derived from an EMBL/GenBank/DDBJ whole genome shotgun (WGS) entry which is preliminary data.</text>
</comment>
<accession>A0A8S3ZT48</accession>
<sequence>MEVVLTALLCFMLTAVVRILAFSHCVSKAGYTNLDGQCQVYCADGRCPDFCKCADGNASETCAKLDFGSNNSLAINETVKPGTPIFTIPIAGQERWSYTLGREGPVDGSVWNSLSRYLKLTRIGNRYEMIVDLTPDLEAIFQQYGIKLASLILLLTCERDGFLQKVSKVVLQILPVNEYAPEFFITPLNTKVPENTKVGTEVYRLGDHTMDLDVNPSTNELSSFAIWEYLADSKTDGRTYFEMADNKKGSIHVKAELDFELLHSLGAIRLHLNVSASDVHRITSFTTLTVDVQDVDDLPPGFYDASCQVPRKSCVVSYLARVPLRFQGQIDNIIPGAIQARDMDELNTPITYSLKPAQTETLENLKKFYINETTGSLFLISPFEEKNEVDLVIE</sequence>
<dbReference type="Proteomes" id="UP000678393">
    <property type="component" value="Unassembled WGS sequence"/>
</dbReference>
<dbReference type="GO" id="GO:0005509">
    <property type="term" value="F:calcium ion binding"/>
    <property type="evidence" value="ECO:0007669"/>
    <property type="project" value="UniProtKB-UniRule"/>
</dbReference>
<keyword evidence="4" id="KW-0732">Signal</keyword>
<dbReference type="OrthoDB" id="6096059at2759"/>
<dbReference type="PANTHER" id="PTHR24026:SF126">
    <property type="entry name" value="PROTOCADHERIN FAT 4"/>
    <property type="match status" value="1"/>
</dbReference>
<evidence type="ECO:0000256" key="1">
    <source>
        <dbReference type="ARBA" id="ARBA00022692"/>
    </source>
</evidence>
<dbReference type="EMBL" id="CAJHNH020005558">
    <property type="protein sequence ID" value="CAG5132687.1"/>
    <property type="molecule type" value="Genomic_DNA"/>
</dbReference>
<keyword evidence="2" id="KW-1133">Transmembrane helix</keyword>
<keyword evidence="2" id="KW-0472">Membrane</keyword>